<evidence type="ECO:0000313" key="2">
    <source>
        <dbReference type="Proteomes" id="UP001164746"/>
    </source>
</evidence>
<name>A0ABY7FIB8_MYAAR</name>
<evidence type="ECO:0000313" key="1">
    <source>
        <dbReference type="EMBL" id="WAR21877.1"/>
    </source>
</evidence>
<dbReference type="EMBL" id="CP111023">
    <property type="protein sequence ID" value="WAR21877.1"/>
    <property type="molecule type" value="Genomic_DNA"/>
</dbReference>
<feature type="non-terminal residue" evidence="1">
    <location>
        <position position="1"/>
    </location>
</feature>
<reference evidence="1" key="1">
    <citation type="submission" date="2022-11" db="EMBL/GenBank/DDBJ databases">
        <title>Centuries of genome instability and evolution in soft-shell clam transmissible cancer (bioRxiv).</title>
        <authorList>
            <person name="Hart S.F.M."/>
            <person name="Yonemitsu M.A."/>
            <person name="Giersch R.M."/>
            <person name="Beal B.F."/>
            <person name="Arriagada G."/>
            <person name="Davis B.W."/>
            <person name="Ostrander E.A."/>
            <person name="Goff S.P."/>
            <person name="Metzger M.J."/>
        </authorList>
    </citation>
    <scope>NUCLEOTIDE SEQUENCE</scope>
    <source>
        <strain evidence="1">MELC-2E11</strain>
        <tissue evidence="1">Siphon/mantle</tissue>
    </source>
</reference>
<sequence length="84" mass="9532">SKKGYSGGLGVDNRNCLKKLKRHKKHRNKLIRIAKSSSTALATILEYEKNDVASDSEVDKKIRRAEDRAKSKKNPQKMLLLIVL</sequence>
<accession>A0ABY7FIB8</accession>
<gene>
    <name evidence="1" type="ORF">MAR_015851</name>
</gene>
<keyword evidence="2" id="KW-1185">Reference proteome</keyword>
<proteinExistence type="predicted"/>
<dbReference type="Proteomes" id="UP001164746">
    <property type="component" value="Chromosome 12"/>
</dbReference>
<organism evidence="1 2">
    <name type="scientific">Mya arenaria</name>
    <name type="common">Soft-shell clam</name>
    <dbReference type="NCBI Taxonomy" id="6604"/>
    <lineage>
        <taxon>Eukaryota</taxon>
        <taxon>Metazoa</taxon>
        <taxon>Spiralia</taxon>
        <taxon>Lophotrochozoa</taxon>
        <taxon>Mollusca</taxon>
        <taxon>Bivalvia</taxon>
        <taxon>Autobranchia</taxon>
        <taxon>Heteroconchia</taxon>
        <taxon>Euheterodonta</taxon>
        <taxon>Imparidentia</taxon>
        <taxon>Neoheterodontei</taxon>
        <taxon>Myida</taxon>
        <taxon>Myoidea</taxon>
        <taxon>Myidae</taxon>
        <taxon>Mya</taxon>
    </lineage>
</organism>
<protein>
    <submittedName>
        <fullName evidence="1">Uncharacterized protein</fullName>
    </submittedName>
</protein>
<feature type="non-terminal residue" evidence="1">
    <location>
        <position position="84"/>
    </location>
</feature>